<dbReference type="PANTHER" id="PTHR43080:SF2">
    <property type="entry name" value="CBS DOMAIN-CONTAINING PROTEIN"/>
    <property type="match status" value="1"/>
</dbReference>
<keyword evidence="1 2" id="KW-0129">CBS domain</keyword>
<dbReference type="InterPro" id="IPR046342">
    <property type="entry name" value="CBS_dom_sf"/>
</dbReference>
<dbReference type="Pfam" id="PF10335">
    <property type="entry name" value="DUF294_C"/>
    <property type="match status" value="1"/>
</dbReference>
<evidence type="ECO:0000256" key="2">
    <source>
        <dbReference type="PROSITE-ProRule" id="PRU00703"/>
    </source>
</evidence>
<evidence type="ECO:0000313" key="5">
    <source>
        <dbReference type="Proteomes" id="UP001369082"/>
    </source>
</evidence>
<dbReference type="InterPro" id="IPR014710">
    <property type="entry name" value="RmlC-like_jellyroll"/>
</dbReference>
<dbReference type="InterPro" id="IPR005105">
    <property type="entry name" value="GlnD_Uridyltrans_N"/>
</dbReference>
<dbReference type="CDD" id="cd00038">
    <property type="entry name" value="CAP_ED"/>
    <property type="match status" value="1"/>
</dbReference>
<evidence type="ECO:0000313" key="4">
    <source>
        <dbReference type="EMBL" id="MEL0629011.1"/>
    </source>
</evidence>
<dbReference type="SUPFAM" id="SSF54631">
    <property type="entry name" value="CBS-domain pair"/>
    <property type="match status" value="1"/>
</dbReference>
<dbReference type="Proteomes" id="UP001369082">
    <property type="component" value="Unassembled WGS sequence"/>
</dbReference>
<dbReference type="InterPro" id="IPR018821">
    <property type="entry name" value="DUF294_put_nucleoTrafse_sb-bd"/>
</dbReference>
<comment type="caution">
    <text evidence="4">The sequence shown here is derived from an EMBL/GenBank/DDBJ whole genome shotgun (WGS) entry which is preliminary data.</text>
</comment>
<feature type="domain" description="CBS" evidence="3">
    <location>
        <begin position="226"/>
        <end position="282"/>
    </location>
</feature>
<sequence length="621" mass="70120">MPQTLIPNIRDFLATIDPFDKLPRELQRKIACCIQITYLGKGEQIQFGGEHKLRYLYVIRTGSMEQRKHNGMLRAKLGPEDLFGFTFLEEHKESKEDYNAVAIENTLLYLIPHSDLLNLLEEYPDFAEHFASSVQVRLHSALDVVWSDSEKGIFVKKVSDVASDKIVVADSSTPIRKVAEQIMAVCSPTAVLTENGEIVGLITDRDMTKRVIVAGLDYNRPVKEIMTPKPFTVGPNDLVLKASSIMMQNNIRSLPVVEGNKVLGVLTTTHLVRNNRIQAVFLIEKIKYANTLDDLVKLTPERQAIFEALVEGKVSGDIIGHVMTMIMDAYNRRLLVIAEEKFGKPPCDYAWIVAGSHARNEVHMLSDQDNAIILANEATAADKVYFKGLAMWVCNALDACAYPLCTGKFMAVNPKWCMTLRAWKASYSKWVANPEYEGLLNATVFLETRWLHGNESFNKELQEHLFSRIKESHVFLSSMVRDSISTNPPLGIFNSLVLEKSGENSKTLNIKKFAINLLVDLARIYGLFSGSEKAETMARFTHSYEDGVLSEDMLKNIQGSFQFLTQVRLTHQLTALKEGRVPDNNIEPNSFGSFERKHLKDAFRIIADLQDYTKLKFDQSN</sequence>
<keyword evidence="5" id="KW-1185">Reference proteome</keyword>
<dbReference type="Gene3D" id="3.10.580.10">
    <property type="entry name" value="CBS-domain"/>
    <property type="match status" value="1"/>
</dbReference>
<dbReference type="InterPro" id="IPR000595">
    <property type="entry name" value="cNMP-bd_dom"/>
</dbReference>
<dbReference type="EMBL" id="JBAKAZ010000013">
    <property type="protein sequence ID" value="MEL0629011.1"/>
    <property type="molecule type" value="Genomic_DNA"/>
</dbReference>
<dbReference type="Pfam" id="PF00571">
    <property type="entry name" value="CBS"/>
    <property type="match status" value="2"/>
</dbReference>
<dbReference type="Gene3D" id="2.60.120.10">
    <property type="entry name" value="Jelly Rolls"/>
    <property type="match status" value="1"/>
</dbReference>
<evidence type="ECO:0000256" key="1">
    <source>
        <dbReference type="ARBA" id="ARBA00023122"/>
    </source>
</evidence>
<dbReference type="Pfam" id="PF03445">
    <property type="entry name" value="DUF294"/>
    <property type="match status" value="1"/>
</dbReference>
<dbReference type="InterPro" id="IPR000644">
    <property type="entry name" value="CBS_dom"/>
</dbReference>
<dbReference type="SMART" id="SM00116">
    <property type="entry name" value="CBS"/>
    <property type="match status" value="2"/>
</dbReference>
<protein>
    <submittedName>
        <fullName evidence="4">DUF294 nucleotidyltransferase-like domain-containing protein</fullName>
    </submittedName>
</protein>
<dbReference type="InterPro" id="IPR018490">
    <property type="entry name" value="cNMP-bd_dom_sf"/>
</dbReference>
<dbReference type="SMART" id="SM00100">
    <property type="entry name" value="cNMP"/>
    <property type="match status" value="1"/>
</dbReference>
<proteinExistence type="predicted"/>
<dbReference type="CDD" id="cd05401">
    <property type="entry name" value="NT_GlnE_GlnD_like"/>
    <property type="match status" value="1"/>
</dbReference>
<accession>A0ABU9GNY9</accession>
<dbReference type="PANTHER" id="PTHR43080">
    <property type="entry name" value="CBS DOMAIN-CONTAINING PROTEIN CBSX3, MITOCHONDRIAL"/>
    <property type="match status" value="1"/>
</dbReference>
<gene>
    <name evidence="4" type="ORF">V6256_05255</name>
</gene>
<name>A0ABU9GNY9_9GAMM</name>
<dbReference type="InterPro" id="IPR051257">
    <property type="entry name" value="Diverse_CBS-Domain"/>
</dbReference>
<dbReference type="Pfam" id="PF00027">
    <property type="entry name" value="cNMP_binding"/>
    <property type="match status" value="1"/>
</dbReference>
<dbReference type="PROSITE" id="PS51371">
    <property type="entry name" value="CBS"/>
    <property type="match status" value="1"/>
</dbReference>
<organism evidence="4 5">
    <name type="scientific">Psychromonas aquatilis</name>
    <dbReference type="NCBI Taxonomy" id="2005072"/>
    <lineage>
        <taxon>Bacteria</taxon>
        <taxon>Pseudomonadati</taxon>
        <taxon>Pseudomonadota</taxon>
        <taxon>Gammaproteobacteria</taxon>
        <taxon>Alteromonadales</taxon>
        <taxon>Psychromonadaceae</taxon>
        <taxon>Psychromonas</taxon>
    </lineage>
</organism>
<evidence type="ECO:0000259" key="3">
    <source>
        <dbReference type="PROSITE" id="PS51371"/>
    </source>
</evidence>
<dbReference type="SUPFAM" id="SSF51206">
    <property type="entry name" value="cAMP-binding domain-like"/>
    <property type="match status" value="1"/>
</dbReference>
<dbReference type="RefSeq" id="WP_341597025.1">
    <property type="nucleotide sequence ID" value="NZ_JBAKAZ010000013.1"/>
</dbReference>
<reference evidence="4 5" key="1">
    <citation type="submission" date="2024-02" db="EMBL/GenBank/DDBJ databases">
        <title>Bacteria isolated from the canopy kelp, Nereocystis luetkeana.</title>
        <authorList>
            <person name="Pfister C.A."/>
            <person name="Younker I.T."/>
            <person name="Light S.H."/>
        </authorList>
    </citation>
    <scope>NUCLEOTIDE SEQUENCE [LARGE SCALE GENOMIC DNA]</scope>
    <source>
        <strain evidence="4 5">TI.1.05</strain>
    </source>
</reference>